<dbReference type="GO" id="GO:0030729">
    <property type="term" value="F:acetoacetate-CoA ligase activity"/>
    <property type="evidence" value="ECO:0007669"/>
    <property type="project" value="TreeGrafter"/>
</dbReference>
<evidence type="ECO:0000256" key="1">
    <source>
        <dbReference type="SAM" id="MobiDB-lite"/>
    </source>
</evidence>
<dbReference type="Proteomes" id="UP000828390">
    <property type="component" value="Unassembled WGS sequence"/>
</dbReference>
<dbReference type="EMBL" id="JAIWYP010000004">
    <property type="protein sequence ID" value="KAH3829925.1"/>
    <property type="molecule type" value="Genomic_DNA"/>
</dbReference>
<reference evidence="2" key="1">
    <citation type="journal article" date="2019" name="bioRxiv">
        <title>The Genome of the Zebra Mussel, Dreissena polymorpha: A Resource for Invasive Species Research.</title>
        <authorList>
            <person name="McCartney M.A."/>
            <person name="Auch B."/>
            <person name="Kono T."/>
            <person name="Mallez S."/>
            <person name="Zhang Y."/>
            <person name="Obille A."/>
            <person name="Becker A."/>
            <person name="Abrahante J.E."/>
            <person name="Garbe J."/>
            <person name="Badalamenti J.P."/>
            <person name="Herman A."/>
            <person name="Mangelson H."/>
            <person name="Liachko I."/>
            <person name="Sullivan S."/>
            <person name="Sone E.D."/>
            <person name="Koren S."/>
            <person name="Silverstein K.A.T."/>
            <person name="Beckman K.B."/>
            <person name="Gohl D.M."/>
        </authorList>
    </citation>
    <scope>NUCLEOTIDE SEQUENCE</scope>
    <source>
        <strain evidence="2">Duluth1</strain>
        <tissue evidence="2">Whole animal</tissue>
    </source>
</reference>
<gene>
    <name evidence="2" type="ORF">DPMN_103156</name>
</gene>
<sequence length="106" mass="12133">MWAAYTYICVAQRKGDNSDERVVLFLKMAPRSQFNEDLVTQVKTCIRKYLTVRHVPSVILPCTDIPEVARESGSRAKPLRFCYRYGPPSDIHQNPSGLARDTDPYL</sequence>
<comment type="caution">
    <text evidence="2">The sequence shown here is derived from an EMBL/GenBank/DDBJ whole genome shotgun (WGS) entry which is preliminary data.</text>
</comment>
<feature type="region of interest" description="Disordered" evidence="1">
    <location>
        <begin position="86"/>
        <end position="106"/>
    </location>
</feature>
<keyword evidence="3" id="KW-1185">Reference proteome</keyword>
<protein>
    <submittedName>
        <fullName evidence="2">Uncharacterized protein</fullName>
    </submittedName>
</protein>
<accession>A0A9D4JYX9</accession>
<name>A0A9D4JYX9_DREPO</name>
<proteinExistence type="predicted"/>
<dbReference type="PANTHER" id="PTHR42921">
    <property type="entry name" value="ACETOACETYL-COA SYNTHETASE"/>
    <property type="match status" value="1"/>
</dbReference>
<dbReference type="PANTHER" id="PTHR42921:SF1">
    <property type="entry name" value="ACETOACETYL-COA SYNTHETASE"/>
    <property type="match status" value="1"/>
</dbReference>
<reference evidence="2" key="2">
    <citation type="submission" date="2020-11" db="EMBL/GenBank/DDBJ databases">
        <authorList>
            <person name="McCartney M.A."/>
            <person name="Auch B."/>
            <person name="Kono T."/>
            <person name="Mallez S."/>
            <person name="Becker A."/>
            <person name="Gohl D.M."/>
            <person name="Silverstein K.A.T."/>
            <person name="Koren S."/>
            <person name="Bechman K.B."/>
            <person name="Herman A."/>
            <person name="Abrahante J.E."/>
            <person name="Garbe J."/>
        </authorList>
    </citation>
    <scope>NUCLEOTIDE SEQUENCE</scope>
    <source>
        <strain evidence="2">Duluth1</strain>
        <tissue evidence="2">Whole animal</tissue>
    </source>
</reference>
<dbReference type="AlphaFoldDB" id="A0A9D4JYX9"/>
<evidence type="ECO:0000313" key="2">
    <source>
        <dbReference type="EMBL" id="KAH3829925.1"/>
    </source>
</evidence>
<organism evidence="2 3">
    <name type="scientific">Dreissena polymorpha</name>
    <name type="common">Zebra mussel</name>
    <name type="synonym">Mytilus polymorpha</name>
    <dbReference type="NCBI Taxonomy" id="45954"/>
    <lineage>
        <taxon>Eukaryota</taxon>
        <taxon>Metazoa</taxon>
        <taxon>Spiralia</taxon>
        <taxon>Lophotrochozoa</taxon>
        <taxon>Mollusca</taxon>
        <taxon>Bivalvia</taxon>
        <taxon>Autobranchia</taxon>
        <taxon>Heteroconchia</taxon>
        <taxon>Euheterodonta</taxon>
        <taxon>Imparidentia</taxon>
        <taxon>Neoheterodontei</taxon>
        <taxon>Myida</taxon>
        <taxon>Dreissenoidea</taxon>
        <taxon>Dreissenidae</taxon>
        <taxon>Dreissena</taxon>
    </lineage>
</organism>
<evidence type="ECO:0000313" key="3">
    <source>
        <dbReference type="Proteomes" id="UP000828390"/>
    </source>
</evidence>